<reference evidence="3" key="2">
    <citation type="submission" date="2015-01" db="EMBL/GenBank/DDBJ databases">
        <title>Evolutionary Origins and Diversification of the Mycorrhizal Mutualists.</title>
        <authorList>
            <consortium name="DOE Joint Genome Institute"/>
            <consortium name="Mycorrhizal Genomics Consortium"/>
            <person name="Kohler A."/>
            <person name="Kuo A."/>
            <person name="Nagy L.G."/>
            <person name="Floudas D."/>
            <person name="Copeland A."/>
            <person name="Barry K.W."/>
            <person name="Cichocki N."/>
            <person name="Veneault-Fourrey C."/>
            <person name="LaButti K."/>
            <person name="Lindquist E.A."/>
            <person name="Lipzen A."/>
            <person name="Lundell T."/>
            <person name="Morin E."/>
            <person name="Murat C."/>
            <person name="Riley R."/>
            <person name="Ohm R."/>
            <person name="Sun H."/>
            <person name="Tunlid A."/>
            <person name="Henrissat B."/>
            <person name="Grigoriev I.V."/>
            <person name="Hibbett D.S."/>
            <person name="Martin F."/>
        </authorList>
    </citation>
    <scope>NUCLEOTIDE SEQUENCE [LARGE SCALE GENOMIC DNA]</scope>
    <source>
        <strain evidence="3">LaAM-08-1</strain>
    </source>
</reference>
<keyword evidence="3" id="KW-1185">Reference proteome</keyword>
<dbReference type="OrthoDB" id="2898697at2759"/>
<keyword evidence="1" id="KW-0812">Transmembrane</keyword>
<dbReference type="AlphaFoldDB" id="A0A0C9XRI3"/>
<feature type="transmembrane region" description="Helical" evidence="1">
    <location>
        <begin position="256"/>
        <end position="276"/>
    </location>
</feature>
<sequence length="435" mass="47102">MPPISTIDFSSDIVAGVRAGNPAVAGAWRGGLTPGGVDLIAMIVSDSGLASTEPQWWNCSTKGCVYIGLQPRGGWQVMQRAVQWGNDPIASMFGVTCSKPSRYAYFSCSIRNRLEKWDSPAWSSPTEALDKPGGWKDVGGSHVRRPTKLIDGSRGGQAFICSLLLPEKETSYTIDVQARMQFRSILLVAAGLMNPSGLENLDEVMENDFQLSSRLGVIFGRLLIILTVANILVMGIAIATVYSIFRDNIFGKGIPYVAQAASLLLWAVGAIGLLMLGGNPRVKNITDPDLPAHIRDRLVELKTKASKEGLVEIQFGSIHGSHYIPDHGYCSLPFDVVDRMCRWEIGVVRSRNWYIGIGWWSTCLLLSIGLQIMGAQVATVASEIFSIIVLLITALARGYGVAGPEEWLIPGRKSRRTAGYGASLLGKMESRAGAS</sequence>
<evidence type="ECO:0000313" key="2">
    <source>
        <dbReference type="EMBL" id="KIJ98532.1"/>
    </source>
</evidence>
<feature type="transmembrane region" description="Helical" evidence="1">
    <location>
        <begin position="384"/>
        <end position="402"/>
    </location>
</feature>
<dbReference type="HOGENOM" id="CLU_041589_0_0_1"/>
<protein>
    <submittedName>
        <fullName evidence="2">Unplaced genomic scaffold K443scaffold_132, whole genome shotgun sequence</fullName>
    </submittedName>
</protein>
<reference evidence="2 3" key="1">
    <citation type="submission" date="2014-04" db="EMBL/GenBank/DDBJ databases">
        <authorList>
            <consortium name="DOE Joint Genome Institute"/>
            <person name="Kuo A."/>
            <person name="Kohler A."/>
            <person name="Nagy L.G."/>
            <person name="Floudas D."/>
            <person name="Copeland A."/>
            <person name="Barry K.W."/>
            <person name="Cichocki N."/>
            <person name="Veneault-Fourrey C."/>
            <person name="LaButti K."/>
            <person name="Lindquist E.A."/>
            <person name="Lipzen A."/>
            <person name="Lundell T."/>
            <person name="Morin E."/>
            <person name="Murat C."/>
            <person name="Sun H."/>
            <person name="Tunlid A."/>
            <person name="Henrissat B."/>
            <person name="Grigoriev I.V."/>
            <person name="Hibbett D.S."/>
            <person name="Martin F."/>
            <person name="Nordberg H.P."/>
            <person name="Cantor M.N."/>
            <person name="Hua S.X."/>
        </authorList>
    </citation>
    <scope>NUCLEOTIDE SEQUENCE [LARGE SCALE GENOMIC DNA]</scope>
    <source>
        <strain evidence="2 3">LaAM-08-1</strain>
    </source>
</reference>
<feature type="transmembrane region" description="Helical" evidence="1">
    <location>
        <begin position="222"/>
        <end position="244"/>
    </location>
</feature>
<keyword evidence="1" id="KW-1133">Transmembrane helix</keyword>
<accession>A0A0C9XRI3</accession>
<organism evidence="2 3">
    <name type="scientific">Laccaria amethystina LaAM-08-1</name>
    <dbReference type="NCBI Taxonomy" id="1095629"/>
    <lineage>
        <taxon>Eukaryota</taxon>
        <taxon>Fungi</taxon>
        <taxon>Dikarya</taxon>
        <taxon>Basidiomycota</taxon>
        <taxon>Agaricomycotina</taxon>
        <taxon>Agaricomycetes</taxon>
        <taxon>Agaricomycetidae</taxon>
        <taxon>Agaricales</taxon>
        <taxon>Agaricineae</taxon>
        <taxon>Hydnangiaceae</taxon>
        <taxon>Laccaria</taxon>
    </lineage>
</organism>
<evidence type="ECO:0000256" key="1">
    <source>
        <dbReference type="SAM" id="Phobius"/>
    </source>
</evidence>
<dbReference type="Proteomes" id="UP000054477">
    <property type="component" value="Unassembled WGS sequence"/>
</dbReference>
<proteinExistence type="predicted"/>
<evidence type="ECO:0000313" key="3">
    <source>
        <dbReference type="Proteomes" id="UP000054477"/>
    </source>
</evidence>
<name>A0A0C9XRI3_9AGAR</name>
<feature type="transmembrane region" description="Helical" evidence="1">
    <location>
        <begin position="352"/>
        <end position="372"/>
    </location>
</feature>
<keyword evidence="1" id="KW-0472">Membrane</keyword>
<gene>
    <name evidence="2" type="ORF">K443DRAFT_207248</name>
</gene>
<dbReference type="EMBL" id="KN838667">
    <property type="protein sequence ID" value="KIJ98532.1"/>
    <property type="molecule type" value="Genomic_DNA"/>
</dbReference>